<dbReference type="PANTHER" id="PTHR37734">
    <property type="entry name" value="LARGE RIBOSOMAL RNA SUBUNIT ACCUMULATION PROTEIN YCED HOMOLOG 2, CHLOROPLASTIC"/>
    <property type="match status" value="1"/>
</dbReference>
<dbReference type="InterPro" id="IPR003772">
    <property type="entry name" value="YceD"/>
</dbReference>
<proteinExistence type="predicted"/>
<name>K9W1C7_9CYAN</name>
<dbReference type="AlphaFoldDB" id="K9W1C7"/>
<dbReference type="InterPro" id="IPR044985">
    <property type="entry name" value="YceD_plant"/>
</dbReference>
<dbReference type="PANTHER" id="PTHR37734:SF1">
    <property type="entry name" value="LARGE RIBOSOMAL RNA SUBUNIT ACCUMULATION PROTEIN YCED HOMOLOG 2, CHLOROPLASTIC"/>
    <property type="match status" value="1"/>
</dbReference>
<dbReference type="RefSeq" id="WP_015203701.1">
    <property type="nucleotide sequence ID" value="NC_019753.1"/>
</dbReference>
<sequence length="168" mass="18887">MEAIYIPGLTKAPEQTEKLQIEEFLPGLETLMPVRGHLQVKHQGTYLDVSTQAETIVTLTCDRCLKQYNHRLSVKTSELIWLDAAAEQPDNGPLERETSIEELVETLSPNGYFQPDVWLYEQFCLALPLRKLCDKNCAGIDNSSDQAISAPSDSRWNALANLKKQLPS</sequence>
<dbReference type="EMBL" id="CP003620">
    <property type="protein sequence ID" value="AFZ13589.1"/>
    <property type="molecule type" value="Genomic_DNA"/>
</dbReference>
<dbReference type="eggNOG" id="COG1399">
    <property type="taxonomic scope" value="Bacteria"/>
</dbReference>
<gene>
    <name evidence="1" type="ORF">Cri9333_2738</name>
</gene>
<evidence type="ECO:0008006" key="3">
    <source>
        <dbReference type="Google" id="ProtNLM"/>
    </source>
</evidence>
<reference evidence="1 2" key="1">
    <citation type="submission" date="2012-06" db="EMBL/GenBank/DDBJ databases">
        <title>Finished chromosome of genome of Crinalium epipsammum PCC 9333.</title>
        <authorList>
            <consortium name="US DOE Joint Genome Institute"/>
            <person name="Gugger M."/>
            <person name="Coursin T."/>
            <person name="Rippka R."/>
            <person name="Tandeau De Marsac N."/>
            <person name="Huntemann M."/>
            <person name="Wei C.-L."/>
            <person name="Han J."/>
            <person name="Detter J.C."/>
            <person name="Han C."/>
            <person name="Tapia R."/>
            <person name="Davenport K."/>
            <person name="Daligault H."/>
            <person name="Erkkila T."/>
            <person name="Gu W."/>
            <person name="Munk A.C.C."/>
            <person name="Teshima H."/>
            <person name="Xu Y."/>
            <person name="Chain P."/>
            <person name="Chen A."/>
            <person name="Krypides N."/>
            <person name="Mavromatis K."/>
            <person name="Markowitz V."/>
            <person name="Szeto E."/>
            <person name="Ivanova N."/>
            <person name="Mikhailova N."/>
            <person name="Ovchinnikova G."/>
            <person name="Pagani I."/>
            <person name="Pati A."/>
            <person name="Goodwin L."/>
            <person name="Peters L."/>
            <person name="Pitluck S."/>
            <person name="Woyke T."/>
            <person name="Kerfeld C."/>
        </authorList>
    </citation>
    <scope>NUCLEOTIDE SEQUENCE [LARGE SCALE GENOMIC DNA]</scope>
    <source>
        <strain evidence="1 2">PCC 9333</strain>
    </source>
</reference>
<dbReference type="HOGENOM" id="CLU_135680_0_0_3"/>
<organism evidence="1 2">
    <name type="scientific">Crinalium epipsammum PCC 9333</name>
    <dbReference type="NCBI Taxonomy" id="1173022"/>
    <lineage>
        <taxon>Bacteria</taxon>
        <taxon>Bacillati</taxon>
        <taxon>Cyanobacteriota</taxon>
        <taxon>Cyanophyceae</taxon>
        <taxon>Gomontiellales</taxon>
        <taxon>Gomontiellaceae</taxon>
        <taxon>Crinalium</taxon>
    </lineage>
</organism>
<dbReference type="Proteomes" id="UP000010472">
    <property type="component" value="Chromosome"/>
</dbReference>
<accession>K9W1C7</accession>
<dbReference type="Pfam" id="PF02620">
    <property type="entry name" value="YceD"/>
    <property type="match status" value="1"/>
</dbReference>
<dbReference type="PATRIC" id="fig|1173022.3.peg.2971"/>
<dbReference type="KEGG" id="cep:Cri9333_2738"/>
<keyword evidence="2" id="KW-1185">Reference proteome</keyword>
<protein>
    <recommendedName>
        <fullName evidence="3">Metal-binding protein</fullName>
    </recommendedName>
</protein>
<dbReference type="STRING" id="1173022.Cri9333_2738"/>
<dbReference type="OrthoDB" id="9786554at2"/>
<evidence type="ECO:0000313" key="1">
    <source>
        <dbReference type="EMBL" id="AFZ13589.1"/>
    </source>
</evidence>
<evidence type="ECO:0000313" key="2">
    <source>
        <dbReference type="Proteomes" id="UP000010472"/>
    </source>
</evidence>